<proteinExistence type="predicted"/>
<feature type="compositionally biased region" description="Polar residues" evidence="12">
    <location>
        <begin position="483"/>
        <end position="496"/>
    </location>
</feature>
<organism evidence="14 15">
    <name type="scientific">Branchiostoma belcheri</name>
    <name type="common">Amphioxus</name>
    <dbReference type="NCBI Taxonomy" id="7741"/>
    <lineage>
        <taxon>Eukaryota</taxon>
        <taxon>Metazoa</taxon>
        <taxon>Chordata</taxon>
        <taxon>Cephalochordata</taxon>
        <taxon>Leptocardii</taxon>
        <taxon>Amphioxiformes</taxon>
        <taxon>Branchiostomatidae</taxon>
        <taxon>Branchiostoma</taxon>
    </lineage>
</organism>
<feature type="compositionally biased region" description="Polar residues" evidence="12">
    <location>
        <begin position="17"/>
        <end position="29"/>
    </location>
</feature>
<feature type="compositionally biased region" description="Low complexity" evidence="12">
    <location>
        <begin position="1978"/>
        <end position="1999"/>
    </location>
</feature>
<feature type="compositionally biased region" description="Basic and acidic residues" evidence="12">
    <location>
        <begin position="697"/>
        <end position="716"/>
    </location>
</feature>
<dbReference type="PANTHER" id="PTHR13059">
    <property type="entry name" value="HMG-BOX TRANSCRIPTION FACTOR BBX"/>
    <property type="match status" value="1"/>
</dbReference>
<dbReference type="Gene3D" id="1.10.30.10">
    <property type="entry name" value="High mobility group box domain"/>
    <property type="match status" value="1"/>
</dbReference>
<evidence type="ECO:0000256" key="6">
    <source>
        <dbReference type="ARBA" id="ARBA00023242"/>
    </source>
</evidence>
<feature type="region of interest" description="Disordered" evidence="12">
    <location>
        <begin position="453"/>
        <end position="590"/>
    </location>
</feature>
<dbReference type="InterPro" id="IPR058607">
    <property type="entry name" value="HMG-box_Cic-like"/>
</dbReference>
<dbReference type="InterPro" id="IPR052412">
    <property type="entry name" value="CC-Dev_Transcription_Reg"/>
</dbReference>
<dbReference type="FunFam" id="1.10.30.10:FF:000010">
    <property type="entry name" value="Capicua transcriptional repressor b"/>
    <property type="match status" value="1"/>
</dbReference>
<evidence type="ECO:0000256" key="9">
    <source>
        <dbReference type="ARBA" id="ARBA00065636"/>
    </source>
</evidence>
<dbReference type="GO" id="GO:0000981">
    <property type="term" value="F:DNA-binding transcription factor activity, RNA polymerase II-specific"/>
    <property type="evidence" value="ECO:0007669"/>
    <property type="project" value="TreeGrafter"/>
</dbReference>
<dbReference type="InterPro" id="IPR058606">
    <property type="entry name" value="HTH_Cic_C"/>
</dbReference>
<evidence type="ECO:0000256" key="4">
    <source>
        <dbReference type="ARBA" id="ARBA00023125"/>
    </source>
</evidence>
<feature type="region of interest" description="Disordered" evidence="12">
    <location>
        <begin position="1211"/>
        <end position="1240"/>
    </location>
</feature>
<feature type="region of interest" description="Disordered" evidence="12">
    <location>
        <begin position="1883"/>
        <end position="1902"/>
    </location>
</feature>
<evidence type="ECO:0000256" key="10">
    <source>
        <dbReference type="ARBA" id="ARBA00074291"/>
    </source>
</evidence>
<evidence type="ECO:0000256" key="5">
    <source>
        <dbReference type="ARBA" id="ARBA00023163"/>
    </source>
</evidence>
<feature type="compositionally biased region" description="Low complexity" evidence="12">
    <location>
        <begin position="536"/>
        <end position="557"/>
    </location>
</feature>
<evidence type="ECO:0000256" key="12">
    <source>
        <dbReference type="SAM" id="MobiDB-lite"/>
    </source>
</evidence>
<dbReference type="SMART" id="SM00398">
    <property type="entry name" value="HMG"/>
    <property type="match status" value="1"/>
</dbReference>
<protein>
    <recommendedName>
        <fullName evidence="10">Protein capicua homolog</fullName>
    </recommendedName>
</protein>
<feature type="region of interest" description="Disordered" evidence="12">
    <location>
        <begin position="1"/>
        <end position="83"/>
    </location>
</feature>
<feature type="compositionally biased region" description="Polar residues" evidence="12">
    <location>
        <begin position="353"/>
        <end position="377"/>
    </location>
</feature>
<dbReference type="KEGG" id="bbel:109483656"/>
<evidence type="ECO:0000256" key="2">
    <source>
        <dbReference type="ARBA" id="ARBA00022553"/>
    </source>
</evidence>
<feature type="region of interest" description="Disordered" evidence="12">
    <location>
        <begin position="414"/>
        <end position="435"/>
    </location>
</feature>
<keyword evidence="4 11" id="KW-0238">DNA-binding</keyword>
<feature type="region of interest" description="Disordered" evidence="12">
    <location>
        <begin position="2108"/>
        <end position="2129"/>
    </location>
</feature>
<feature type="region of interest" description="Disordered" evidence="12">
    <location>
        <begin position="1940"/>
        <end position="2022"/>
    </location>
</feature>
<feature type="compositionally biased region" description="Low complexity" evidence="12">
    <location>
        <begin position="628"/>
        <end position="639"/>
    </location>
</feature>
<feature type="DNA-binding region" description="HMG box" evidence="11">
    <location>
        <begin position="715"/>
        <end position="783"/>
    </location>
</feature>
<dbReference type="GO" id="GO:0000977">
    <property type="term" value="F:RNA polymerase II transcription regulatory region sequence-specific DNA binding"/>
    <property type="evidence" value="ECO:0007669"/>
    <property type="project" value="TreeGrafter"/>
</dbReference>
<feature type="compositionally biased region" description="Polar residues" evidence="12">
    <location>
        <begin position="1838"/>
        <end position="1870"/>
    </location>
</feature>
<evidence type="ECO:0000313" key="14">
    <source>
        <dbReference type="Proteomes" id="UP000515135"/>
    </source>
</evidence>
<keyword evidence="5" id="KW-0804">Transcription</keyword>
<comment type="subunit">
    <text evidence="8">Found in a complex with ATXN1 and ATXN1L.</text>
</comment>
<keyword evidence="2" id="KW-0597">Phosphoprotein</keyword>
<name>A0A6P5A7M1_BRABE</name>
<feature type="domain" description="HMG box" evidence="13">
    <location>
        <begin position="715"/>
        <end position="783"/>
    </location>
</feature>
<dbReference type="OrthoDB" id="10051111at2759"/>
<evidence type="ECO:0000256" key="1">
    <source>
        <dbReference type="ARBA" id="ARBA00022491"/>
    </source>
</evidence>
<evidence type="ECO:0000256" key="7">
    <source>
        <dbReference type="ARBA" id="ARBA00053962"/>
    </source>
</evidence>
<dbReference type="GO" id="GO:0005634">
    <property type="term" value="C:nucleus"/>
    <property type="evidence" value="ECO:0007669"/>
    <property type="project" value="UniProtKB-UniRule"/>
</dbReference>
<sequence length="2129" mass="229458">MKGSGDKRRVDRRSAGSRASETAVQSRTLGSDDSDDNSNTDVLVGRHRKSGRVGRAQQAHNSRNTEQSARGKPSRVLHPDPVAAVVEACAEAHATSDTLSDDEFKRYDAGFESDDVFENEGMLGTSQKEEPTLSMSSLGSTGQKSPSRKRDSHMRPAMIRPDGKRSSSVSPSSPQLKYKKGDVVSTPNGIRKKFNGKQWRRLCSKDGCTKESQRRGYCSRHLSLRGKGLQSKGSLGGAEKGMLPPAEARLQVDTEDSLQSGRDRYAALDRKHSDMDETEAANMLVSLSNSRSATPCFSPHPGTPLPISPGSHSLSPMMGFHPVNFSPVNVQPAPLGQPELVSPTFKQWGPSFARSTSKSVPPVLETTTPHLKSSPPQRRQDVGVMVSPSKVKADAIISPPARYQDMTVTQKTTLPETISDHRNSSTLNSPSVPGRDSGMVFRHIPFEHHQPVVRPPHKETVQSVIPTHHRRHHRSAEELGRNPRQTSSDHIQQTERQAPVKVNITVAPENPSRSCPPRVTAPSLPALSSKNYSACPNQPLSTQSTQTTQTQSRQEPTTHPPPLALLLPVMNPSQPTPAETRPQKSASPPVLKLSQVYSKAEPVAVLVYPWHCLLPILQPWNSSREEQPPAAFTTTQPAPDQEEKTTDEDNSELSMCHPRRRMSVGAGSDLELDVGIITERKPPSAKRRTQSLSALPKDSDCKEGRGSRKKDKDHIRRPMNAFMIFSKRHRALVHQRHPNQDNRTVSKILGEWWYALGPREKQKYHDLAFQVKEAHFKAHPDWKWCNKERKKSSSSTGSGGRRQEQERKLSDDLPSSPSTTQAQTSSGETVKTEAAVQVTAVPASAAKSEDLQAAQQSSKDHPGINYAGKGVVMSQGPFSGRGRSRLESEDTISDDEQMMICEEGDDDVLVDPPGQDPDIDLKCKEMVTESDSGSQSEDEVMIENKIFPQQRFSPAMKPALPADITFRPKPIKLRPEPQQDTTYKSAEWQAIRKHKGETVKTEAAVQVTAVPASAAKSEDLQAAQQSSKDHPGINYAGKGLVMSQGPFSGRGRSRLESEDTISDDEQMMICEEGDDDVLVDPPGQDPDIDLKCKEMVTESDSGSQSEDEVMIENKIFPQQRFSPAMKPALPADITFRPKPIKLRPEPQQDTNIQVSRMASNTETQGPISVSQIPFSRPIISSSSFQPKGAVFKVHSPKGHLGGTVMSRQTVVSSTLSSDLRTTRRDAGSSGPVGSRTEASHGGMFVEQSSVRFSLPKATYTSSVPFQTEPGRTQPADAFVKSSPQTGNFAPLSSLKGVCSSRTAPSTGKEKAGRSVEYCRTSSAGLSNRSSDTHLLLPDPTTTAKSAVMDNNRQVSFAGTGVFSKFSVIRTSTEVQQTQTPVKISTSIVENRAQSNNNKQQGIPSVGQIPVVAPPTLVMPQLQETQMMSSTYTSQMKHPPPNASTQVQIATDAGNVSTAPYQQTLATSAPEVSRVPSTITKVQYVLPTLAASYGTSPYACTIQLNVPTTQQKTMVMGQPGVTAIPRSKAPQQKATDKPPDNKLPVRPAGQMLTCRPPGTSPAADPNMNMQWMPLGSHPLPNAPMLNLRGPSLTPVLPSINLQLVSQAGPGAVSKGGKAVRITTQPSLTPAGSTLPMVANVTALIPCSTPSTQLAATQVAPVWQFAAASQGVHVASLLMPPVNVKKTPGINTTVVPQDVPLPNIPLALSSGVPSLPSQTPPGSTVTVGGAAVNLAAPSRNDTVAAKSAAAGLVQLLSGQPASGAAFPNQFGTTGPGYSRMQGSNHTADLPKQNSKSSAATTAAASTTAQSVATVKDASHSVPVIPGVVCTSASEVVENLPTVTNSGQPSSLTVSQASSRVQTNPAATDTATVSHHPERPHIKESLTAGQEHKAQLPETSQTDTSGLKILSEVDFEARLAELPEFQPSGTGISRLTTTPRELLSCYRRKRKGSSSMMSKDGEGTPEEPDSPKKSRPRRKSSTSSEPSVGEELANMEMMAEAAVAVQRRGSQSSDGDVFSDVEGDRTSYSSLRRTLDQRRNLVMQLFQEQGLFPSAQATTAFQARYHDIFPSKLCLQLKIREVRQKLMQQQAHGSEGGGEEDSVFHTEDKLQVPLDGTEKNDNSPAAIVASTM</sequence>
<dbReference type="PROSITE" id="PS50118">
    <property type="entry name" value="HMG_BOX_2"/>
    <property type="match status" value="1"/>
</dbReference>
<feature type="region of interest" description="Disordered" evidence="12">
    <location>
        <begin position="787"/>
        <end position="891"/>
    </location>
</feature>
<feature type="compositionally biased region" description="Basic and acidic residues" evidence="12">
    <location>
        <begin position="1883"/>
        <end position="1892"/>
    </location>
</feature>
<keyword evidence="6 11" id="KW-0539">Nucleus</keyword>
<feature type="region of interest" description="Disordered" evidence="12">
    <location>
        <begin position="624"/>
        <end position="654"/>
    </location>
</feature>
<feature type="region of interest" description="Disordered" evidence="12">
    <location>
        <begin position="1522"/>
        <end position="1547"/>
    </location>
</feature>
<keyword evidence="3" id="KW-0805">Transcription regulation</keyword>
<feature type="region of interest" description="Disordered" evidence="12">
    <location>
        <begin position="1838"/>
        <end position="1876"/>
    </location>
</feature>
<feature type="compositionally biased region" description="Polar residues" evidence="12">
    <location>
        <begin position="58"/>
        <end position="68"/>
    </location>
</feature>
<dbReference type="CDD" id="cd21990">
    <property type="entry name" value="HMG-box_CIC-like"/>
    <property type="match status" value="1"/>
</dbReference>
<evidence type="ECO:0000259" key="13">
    <source>
        <dbReference type="PROSITE" id="PS50118"/>
    </source>
</evidence>
<evidence type="ECO:0000256" key="8">
    <source>
        <dbReference type="ARBA" id="ARBA00064662"/>
    </source>
</evidence>
<evidence type="ECO:0000313" key="15">
    <source>
        <dbReference type="RefSeq" id="XP_019642249.1"/>
    </source>
</evidence>
<comment type="function">
    <text evidence="7">Transcriptional repressor which plays a role in development of the central nervous system (CNS). In concert with ATXN1 and ATXN1L, involved in brain development.</text>
</comment>
<evidence type="ECO:0000256" key="11">
    <source>
        <dbReference type="PROSITE-ProRule" id="PRU00267"/>
    </source>
</evidence>
<dbReference type="GeneID" id="109483656"/>
<keyword evidence="1" id="KW-0678">Repressor</keyword>
<dbReference type="InterPro" id="IPR036910">
    <property type="entry name" value="HMG_box_dom_sf"/>
</dbReference>
<dbReference type="Proteomes" id="UP000515135">
    <property type="component" value="Unplaced"/>
</dbReference>
<feature type="compositionally biased region" description="Basic and acidic residues" evidence="12">
    <location>
        <begin position="1"/>
        <end position="14"/>
    </location>
</feature>
<evidence type="ECO:0000256" key="3">
    <source>
        <dbReference type="ARBA" id="ARBA00023015"/>
    </source>
</evidence>
<dbReference type="PANTHER" id="PTHR13059:SF13">
    <property type="entry name" value="PROTEIN CAPICUA HOMOLOG"/>
    <property type="match status" value="1"/>
</dbReference>
<feature type="region of interest" description="Disordered" evidence="12">
    <location>
        <begin position="1764"/>
        <end position="1799"/>
    </location>
</feature>
<feature type="compositionally biased region" description="Basic and acidic residues" evidence="12">
    <location>
        <begin position="801"/>
        <end position="811"/>
    </location>
</feature>
<feature type="region of interest" description="Disordered" evidence="12">
    <location>
        <begin position="352"/>
        <end position="384"/>
    </location>
</feature>
<dbReference type="Pfam" id="PF25981">
    <property type="entry name" value="HTH_Cic_C"/>
    <property type="match status" value="1"/>
</dbReference>
<feature type="region of interest" description="Disordered" evidence="12">
    <location>
        <begin position="125"/>
        <end position="191"/>
    </location>
</feature>
<keyword evidence="14" id="KW-1185">Reference proteome</keyword>
<feature type="region of interest" description="Disordered" evidence="12">
    <location>
        <begin position="679"/>
        <end position="716"/>
    </location>
</feature>
<dbReference type="Pfam" id="PF00505">
    <property type="entry name" value="HMG_box"/>
    <property type="match status" value="1"/>
</dbReference>
<feature type="compositionally biased region" description="Polar residues" evidence="12">
    <location>
        <begin position="133"/>
        <end position="145"/>
    </location>
</feature>
<feature type="compositionally biased region" description="Low complexity" evidence="12">
    <location>
        <begin position="814"/>
        <end position="826"/>
    </location>
</feature>
<dbReference type="SUPFAM" id="SSF47095">
    <property type="entry name" value="HMG-box"/>
    <property type="match status" value="1"/>
</dbReference>
<reference evidence="15" key="1">
    <citation type="submission" date="2025-08" db="UniProtKB">
        <authorList>
            <consortium name="RefSeq"/>
        </authorList>
    </citation>
    <scope>IDENTIFICATION</scope>
    <source>
        <tissue evidence="15">Gonad</tissue>
    </source>
</reference>
<gene>
    <name evidence="15" type="primary">LOC109483656</name>
</gene>
<comment type="subunit">
    <text evidence="9">Interacts with ATXN1.</text>
</comment>
<dbReference type="InterPro" id="IPR009071">
    <property type="entry name" value="HMG_box_dom"/>
</dbReference>
<feature type="compositionally biased region" description="Basic and acidic residues" evidence="12">
    <location>
        <begin position="2108"/>
        <end position="2118"/>
    </location>
</feature>
<dbReference type="RefSeq" id="XP_019642249.1">
    <property type="nucleotide sequence ID" value="XM_019786690.1"/>
</dbReference>
<feature type="compositionally biased region" description="Polar residues" evidence="12">
    <location>
        <begin position="526"/>
        <end position="535"/>
    </location>
</feature>
<accession>A0A6P5A7M1</accession>